<gene>
    <name evidence="1" type="ORF">Cch02nite_34210</name>
</gene>
<reference evidence="1 2" key="1">
    <citation type="submission" date="2021-01" db="EMBL/GenBank/DDBJ databases">
        <title>Whole genome shotgun sequence of Catellatospora chokoriensis NBRC 107358.</title>
        <authorList>
            <person name="Komaki H."/>
            <person name="Tamura T."/>
        </authorList>
    </citation>
    <scope>NUCLEOTIDE SEQUENCE [LARGE SCALE GENOMIC DNA]</scope>
    <source>
        <strain evidence="1 2">NBRC 107358</strain>
    </source>
</reference>
<name>A0A8J3K016_9ACTN</name>
<dbReference type="EMBL" id="BONG01000019">
    <property type="protein sequence ID" value="GIF89977.1"/>
    <property type="molecule type" value="Genomic_DNA"/>
</dbReference>
<protein>
    <submittedName>
        <fullName evidence="1">Uncharacterized protein</fullName>
    </submittedName>
</protein>
<evidence type="ECO:0000313" key="2">
    <source>
        <dbReference type="Proteomes" id="UP000619293"/>
    </source>
</evidence>
<dbReference type="Proteomes" id="UP000619293">
    <property type="component" value="Unassembled WGS sequence"/>
</dbReference>
<accession>A0A8J3K016</accession>
<organism evidence="1 2">
    <name type="scientific">Catellatospora chokoriensis</name>
    <dbReference type="NCBI Taxonomy" id="310353"/>
    <lineage>
        <taxon>Bacteria</taxon>
        <taxon>Bacillati</taxon>
        <taxon>Actinomycetota</taxon>
        <taxon>Actinomycetes</taxon>
        <taxon>Micromonosporales</taxon>
        <taxon>Micromonosporaceae</taxon>
        <taxon>Catellatospora</taxon>
    </lineage>
</organism>
<keyword evidence="2" id="KW-1185">Reference proteome</keyword>
<dbReference type="AlphaFoldDB" id="A0A8J3K016"/>
<evidence type="ECO:0000313" key="1">
    <source>
        <dbReference type="EMBL" id="GIF89977.1"/>
    </source>
</evidence>
<comment type="caution">
    <text evidence="1">The sequence shown here is derived from an EMBL/GenBank/DDBJ whole genome shotgun (WGS) entry which is preliminary data.</text>
</comment>
<proteinExistence type="predicted"/>
<dbReference type="RefSeq" id="WP_191840000.1">
    <property type="nucleotide sequence ID" value="NZ_BAAALB010000023.1"/>
</dbReference>
<sequence length="132" mass="14898">MSNSIYHDEYGTISRDDDRGLLELTWSPATDHISDAEFKALMARFAQTAEQLPTRYLVVDARNLHHRPDADFDDWCDQNVIPCYNRAGVAKLAYLMRPAEAAEAEPVPEGPATFPTGYFDSMESVQDWLKTG</sequence>